<name>A0A3M6TWS4_POCDA</name>
<gene>
    <name evidence="1" type="ORF">pdam_00024095</name>
</gene>
<evidence type="ECO:0000313" key="1">
    <source>
        <dbReference type="EMBL" id="RMX45875.1"/>
    </source>
</evidence>
<protein>
    <submittedName>
        <fullName evidence="1">Uncharacterized protein</fullName>
    </submittedName>
</protein>
<sequence length="254" mass="28713">MERVIPQTIPVWLTPVTESQRHLQTKKEFSTKYASKGEKMSSVAKDVFTSILNETSSDSDSSRIIKKLIMKAVGQRDKGIREVILASLNASRKMTVENNSLKTEPFLVDLYASRKVNECDFPGISVLNLVQFTSNIFKGKHGVTPRKSPVVIETYPNYSSNPEDLCMVCSVNTSYRSINLSLLQGETKMGLFLFTLRPGILNKTEAKLLVQNWSIQLDSISQHIEQIISKEDDLNEKQTGEREECMFHADFTLN</sequence>
<proteinExistence type="predicted"/>
<comment type="caution">
    <text evidence="1">The sequence shown here is derived from an EMBL/GenBank/DDBJ whole genome shotgun (WGS) entry which is preliminary data.</text>
</comment>
<organism evidence="1 2">
    <name type="scientific">Pocillopora damicornis</name>
    <name type="common">Cauliflower coral</name>
    <name type="synonym">Millepora damicornis</name>
    <dbReference type="NCBI Taxonomy" id="46731"/>
    <lineage>
        <taxon>Eukaryota</taxon>
        <taxon>Metazoa</taxon>
        <taxon>Cnidaria</taxon>
        <taxon>Anthozoa</taxon>
        <taxon>Hexacorallia</taxon>
        <taxon>Scleractinia</taxon>
        <taxon>Astrocoeniina</taxon>
        <taxon>Pocilloporidae</taxon>
        <taxon>Pocillopora</taxon>
    </lineage>
</organism>
<accession>A0A3M6TWS4</accession>
<reference evidence="1 2" key="1">
    <citation type="journal article" date="2018" name="Sci. Rep.">
        <title>Comparative analysis of the Pocillopora damicornis genome highlights role of immune system in coral evolution.</title>
        <authorList>
            <person name="Cunning R."/>
            <person name="Bay R.A."/>
            <person name="Gillette P."/>
            <person name="Baker A.C."/>
            <person name="Traylor-Knowles N."/>
        </authorList>
    </citation>
    <scope>NUCLEOTIDE SEQUENCE [LARGE SCALE GENOMIC DNA]</scope>
    <source>
        <strain evidence="1">RSMAS</strain>
        <tissue evidence="1">Whole animal</tissue>
    </source>
</reference>
<keyword evidence="2" id="KW-1185">Reference proteome</keyword>
<evidence type="ECO:0000313" key="2">
    <source>
        <dbReference type="Proteomes" id="UP000275408"/>
    </source>
</evidence>
<dbReference type="AlphaFoldDB" id="A0A3M6TWS4"/>
<dbReference type="EMBL" id="RCHS01002754">
    <property type="protein sequence ID" value="RMX45875.1"/>
    <property type="molecule type" value="Genomic_DNA"/>
</dbReference>
<dbReference type="Proteomes" id="UP000275408">
    <property type="component" value="Unassembled WGS sequence"/>
</dbReference>